<dbReference type="Pfam" id="PF07730">
    <property type="entry name" value="HisKA_3"/>
    <property type="match status" value="1"/>
</dbReference>
<organism evidence="12 13">
    <name type="scientific">Microbacterium murale</name>
    <dbReference type="NCBI Taxonomy" id="1081040"/>
    <lineage>
        <taxon>Bacteria</taxon>
        <taxon>Bacillati</taxon>
        <taxon>Actinomycetota</taxon>
        <taxon>Actinomycetes</taxon>
        <taxon>Micrococcales</taxon>
        <taxon>Microbacteriaceae</taxon>
        <taxon>Microbacterium</taxon>
    </lineage>
</organism>
<evidence type="ECO:0000256" key="1">
    <source>
        <dbReference type="ARBA" id="ARBA00000085"/>
    </source>
</evidence>
<feature type="transmembrane region" description="Helical" evidence="10">
    <location>
        <begin position="123"/>
        <end position="143"/>
    </location>
</feature>
<proteinExistence type="predicted"/>
<evidence type="ECO:0000256" key="9">
    <source>
        <dbReference type="SAM" id="Coils"/>
    </source>
</evidence>
<feature type="transmembrane region" description="Helical" evidence="10">
    <location>
        <begin position="155"/>
        <end position="175"/>
    </location>
</feature>
<dbReference type="CDD" id="cd16917">
    <property type="entry name" value="HATPase_UhpB-NarQ-NarX-like"/>
    <property type="match status" value="1"/>
</dbReference>
<evidence type="ECO:0000256" key="8">
    <source>
        <dbReference type="ARBA" id="ARBA00023012"/>
    </source>
</evidence>
<dbReference type="Proteomes" id="UP000629365">
    <property type="component" value="Unassembled WGS sequence"/>
</dbReference>
<dbReference type="EC" id="2.7.13.3" evidence="2"/>
<evidence type="ECO:0000256" key="3">
    <source>
        <dbReference type="ARBA" id="ARBA00022553"/>
    </source>
</evidence>
<feature type="transmembrane region" description="Helical" evidence="10">
    <location>
        <begin position="100"/>
        <end position="116"/>
    </location>
</feature>
<evidence type="ECO:0000256" key="6">
    <source>
        <dbReference type="ARBA" id="ARBA00022777"/>
    </source>
</evidence>
<accession>A0ABQ1RUD1</accession>
<dbReference type="Gene3D" id="3.30.565.10">
    <property type="entry name" value="Histidine kinase-like ATPase, C-terminal domain"/>
    <property type="match status" value="1"/>
</dbReference>
<keyword evidence="13" id="KW-1185">Reference proteome</keyword>
<feature type="domain" description="Signal transduction histidine kinase subgroup 3 dimerisation and phosphoacceptor" evidence="11">
    <location>
        <begin position="205"/>
        <end position="270"/>
    </location>
</feature>
<dbReference type="PANTHER" id="PTHR24421">
    <property type="entry name" value="NITRATE/NITRITE SENSOR PROTEIN NARX-RELATED"/>
    <property type="match status" value="1"/>
</dbReference>
<comment type="caution">
    <text evidence="12">The sequence shown here is derived from an EMBL/GenBank/DDBJ whole genome shotgun (WGS) entry which is preliminary data.</text>
</comment>
<evidence type="ECO:0000256" key="10">
    <source>
        <dbReference type="SAM" id="Phobius"/>
    </source>
</evidence>
<comment type="catalytic activity">
    <reaction evidence="1">
        <text>ATP + protein L-histidine = ADP + protein N-phospho-L-histidine.</text>
        <dbReference type="EC" id="2.7.13.3"/>
    </reaction>
</comment>
<dbReference type="InterPro" id="IPR050482">
    <property type="entry name" value="Sensor_HK_TwoCompSys"/>
</dbReference>
<feature type="coiled-coil region" evidence="9">
    <location>
        <begin position="173"/>
        <end position="200"/>
    </location>
</feature>
<keyword evidence="10" id="KW-0472">Membrane</keyword>
<gene>
    <name evidence="12" type="ORF">GCM10007269_26240</name>
</gene>
<evidence type="ECO:0000256" key="2">
    <source>
        <dbReference type="ARBA" id="ARBA00012438"/>
    </source>
</evidence>
<keyword evidence="3" id="KW-0597">Phosphoprotein</keyword>
<keyword evidence="10" id="KW-1133">Transmembrane helix</keyword>
<keyword evidence="6" id="KW-0418">Kinase</keyword>
<dbReference type="PANTHER" id="PTHR24421:SF10">
    <property type="entry name" value="NITRATE_NITRITE SENSOR PROTEIN NARQ"/>
    <property type="match status" value="1"/>
</dbReference>
<reference evidence="13" key="1">
    <citation type="journal article" date="2019" name="Int. J. Syst. Evol. Microbiol.">
        <title>The Global Catalogue of Microorganisms (GCM) 10K type strain sequencing project: providing services to taxonomists for standard genome sequencing and annotation.</title>
        <authorList>
            <consortium name="The Broad Institute Genomics Platform"/>
            <consortium name="The Broad Institute Genome Sequencing Center for Infectious Disease"/>
            <person name="Wu L."/>
            <person name="Ma J."/>
        </authorList>
    </citation>
    <scope>NUCLEOTIDE SEQUENCE [LARGE SCALE GENOMIC DNA]</scope>
    <source>
        <strain evidence="13">CCM 7640</strain>
    </source>
</reference>
<sequence>MAVADTLRAPRAGDIAIAGVTGAVAFSALLLIRQLLADLPEREPATPAVGTASWWLVAAVIIVQCVLLSWARHAPRTVVLSVAVVAFLFALTTPGAVFDIATFAVPVAVFFGFGVAPTRSAWVIWASAALLVAAGSIVNGILAEGAEPILAFGEAAVQIGGLFVIPLLLAAVLRARRESRESQRRELDALRRERDALVDASVARERTAMARELHDIAAHHLSGIALMASAVERQIGTDPDAARDAAVQIRAESTAVLQNLRRVVGLLRDDGAAGRSVETFASLPDLVERVSADHDADVQLRMLRSASGRPFGSGVGPLAQLAAYRTVQEALANAAMHAPGADSVVEIDDTDAAEVRIVVRNAPAVTTPEPPSGGGYGLVGMRERADLVGAELHHDRTSEGGWEVRLAIPREGVVDETGPDKEHAT</sequence>
<protein>
    <recommendedName>
        <fullName evidence="2">histidine kinase</fullName>
        <ecNumber evidence="2">2.7.13.3</ecNumber>
    </recommendedName>
</protein>
<dbReference type="SUPFAM" id="SSF55874">
    <property type="entry name" value="ATPase domain of HSP90 chaperone/DNA topoisomerase II/histidine kinase"/>
    <property type="match status" value="1"/>
</dbReference>
<evidence type="ECO:0000313" key="12">
    <source>
        <dbReference type="EMBL" id="GGD82202.1"/>
    </source>
</evidence>
<evidence type="ECO:0000256" key="4">
    <source>
        <dbReference type="ARBA" id="ARBA00022679"/>
    </source>
</evidence>
<keyword evidence="8" id="KW-0902">Two-component regulatory system</keyword>
<evidence type="ECO:0000259" key="11">
    <source>
        <dbReference type="Pfam" id="PF07730"/>
    </source>
</evidence>
<dbReference type="Gene3D" id="1.20.5.1930">
    <property type="match status" value="1"/>
</dbReference>
<dbReference type="InterPro" id="IPR011712">
    <property type="entry name" value="Sig_transdc_His_kin_sub3_dim/P"/>
</dbReference>
<feature type="transmembrane region" description="Helical" evidence="10">
    <location>
        <begin position="52"/>
        <end position="70"/>
    </location>
</feature>
<dbReference type="RefSeq" id="WP_188437029.1">
    <property type="nucleotide sequence ID" value="NZ_BMCM01000004.1"/>
</dbReference>
<keyword evidence="5" id="KW-0547">Nucleotide-binding</keyword>
<keyword evidence="10" id="KW-0812">Transmembrane</keyword>
<name>A0ABQ1RUD1_9MICO</name>
<dbReference type="InterPro" id="IPR036890">
    <property type="entry name" value="HATPase_C_sf"/>
</dbReference>
<keyword evidence="9" id="KW-0175">Coiled coil</keyword>
<evidence type="ECO:0000256" key="5">
    <source>
        <dbReference type="ARBA" id="ARBA00022741"/>
    </source>
</evidence>
<keyword evidence="7" id="KW-0067">ATP-binding</keyword>
<evidence type="ECO:0000313" key="13">
    <source>
        <dbReference type="Proteomes" id="UP000629365"/>
    </source>
</evidence>
<keyword evidence="4" id="KW-0808">Transferase</keyword>
<dbReference type="EMBL" id="BMCM01000004">
    <property type="protein sequence ID" value="GGD82202.1"/>
    <property type="molecule type" value="Genomic_DNA"/>
</dbReference>
<evidence type="ECO:0000256" key="7">
    <source>
        <dbReference type="ARBA" id="ARBA00022840"/>
    </source>
</evidence>
<feature type="transmembrane region" description="Helical" evidence="10">
    <location>
        <begin position="12"/>
        <end position="32"/>
    </location>
</feature>